<dbReference type="InterPro" id="IPR013766">
    <property type="entry name" value="Thioredoxin_domain"/>
</dbReference>
<dbReference type="SUPFAM" id="SSF52833">
    <property type="entry name" value="Thioredoxin-like"/>
    <property type="match status" value="1"/>
</dbReference>
<protein>
    <recommendedName>
        <fullName evidence="10">Thioredoxin</fullName>
    </recommendedName>
</protein>
<dbReference type="PROSITE" id="PS51352">
    <property type="entry name" value="THIOREDOXIN_2"/>
    <property type="match status" value="1"/>
</dbReference>
<name>A0A0D0U6G9_9TREE</name>
<reference evidence="8 9" key="1">
    <citation type="submission" date="2015-01" db="EMBL/GenBank/DDBJ databases">
        <title>The Genome Sequence of Cryptococcus gattii Ram5.</title>
        <authorList>
            <consortium name="The Broad Institute Genomics Platform"/>
            <person name="Cuomo C."/>
            <person name="Litvintseva A."/>
            <person name="Chen Y."/>
            <person name="Heitman J."/>
            <person name="Sun S."/>
            <person name="Springer D."/>
            <person name="Dromer F."/>
            <person name="Young S."/>
            <person name="Zeng Q."/>
            <person name="Gargeya S."/>
            <person name="Abouelleil A."/>
            <person name="Alvarado L."/>
            <person name="Chapman S.B."/>
            <person name="Gainer-Dewar J."/>
            <person name="Goldberg J."/>
            <person name="Griggs A."/>
            <person name="Gujja S."/>
            <person name="Hansen M."/>
            <person name="Howarth C."/>
            <person name="Imamovic A."/>
            <person name="Larimer J."/>
            <person name="Murphy C."/>
            <person name="Naylor J."/>
            <person name="Pearson M."/>
            <person name="Priest M."/>
            <person name="Roberts A."/>
            <person name="Saif S."/>
            <person name="Shea T."/>
            <person name="Sykes S."/>
            <person name="Wortman J."/>
            <person name="Nusbaum C."/>
            <person name="Birren B."/>
        </authorList>
    </citation>
    <scope>NUCLEOTIDE SEQUENCE [LARGE SCALE GENOMIC DNA]</scope>
    <source>
        <strain evidence="8 9">Ram5</strain>
    </source>
</reference>
<dbReference type="Pfam" id="PF05903">
    <property type="entry name" value="Peptidase_C97"/>
    <property type="match status" value="1"/>
</dbReference>
<evidence type="ECO:0000313" key="8">
    <source>
        <dbReference type="EMBL" id="KIR43788.1"/>
    </source>
</evidence>
<feature type="domain" description="Thioredoxin" evidence="5">
    <location>
        <begin position="205"/>
        <end position="346"/>
    </location>
</feature>
<dbReference type="PROSITE" id="PS51396">
    <property type="entry name" value="PUL"/>
    <property type="match status" value="1"/>
</dbReference>
<dbReference type="InterPro" id="IPR008580">
    <property type="entry name" value="PPPDE_dom"/>
</dbReference>
<dbReference type="InterPro" id="IPR042266">
    <property type="entry name" value="PPPDE_sf"/>
</dbReference>
<gene>
    <name evidence="8" type="ORF">I313_00633</name>
</gene>
<dbReference type="InterPro" id="IPR011989">
    <property type="entry name" value="ARM-like"/>
</dbReference>
<dbReference type="InterPro" id="IPR036249">
    <property type="entry name" value="Thioredoxin-like_sf"/>
</dbReference>
<dbReference type="PROSITE" id="PS51858">
    <property type="entry name" value="PPPDE"/>
    <property type="match status" value="1"/>
</dbReference>
<evidence type="ECO:0000313" key="9">
    <source>
        <dbReference type="Proteomes" id="UP000053392"/>
    </source>
</evidence>
<dbReference type="HOGENOM" id="CLU_033441_0_0_1"/>
<dbReference type="OrthoDB" id="21221at2759"/>
<dbReference type="PANTHER" id="PTHR12378:SF7">
    <property type="entry name" value="DESUMOYLATING ISOPEPTIDASE 1"/>
    <property type="match status" value="1"/>
</dbReference>
<evidence type="ECO:0000256" key="2">
    <source>
        <dbReference type="ARBA" id="ARBA00022670"/>
    </source>
</evidence>
<dbReference type="Gene3D" id="1.25.10.10">
    <property type="entry name" value="Leucine-rich Repeat Variant"/>
    <property type="match status" value="1"/>
</dbReference>
<dbReference type="GO" id="GO:0006508">
    <property type="term" value="P:proteolysis"/>
    <property type="evidence" value="ECO:0007669"/>
    <property type="project" value="UniProtKB-KW"/>
</dbReference>
<keyword evidence="3" id="KW-0378">Hydrolase</keyword>
<dbReference type="Gene3D" id="3.40.30.10">
    <property type="entry name" value="Glutaredoxin"/>
    <property type="match status" value="1"/>
</dbReference>
<feature type="compositionally biased region" description="Low complexity" evidence="4">
    <location>
        <begin position="172"/>
        <end position="195"/>
    </location>
</feature>
<evidence type="ECO:0000259" key="7">
    <source>
        <dbReference type="PROSITE" id="PS51858"/>
    </source>
</evidence>
<sequence>MSKVQLYVYDLSHGLAKSMSLMLTGKQIDGIWYVSACPSVDWEKHTSVVAFGREIYYGQGVLESKPGTTHHGQPLQIINVGETHIDEVTFNDYLSSLSEMYTPSKYHLIEFNCNHFTADVVGFLTGAEIPAWISNLPSEFLATPFGQAMKPQIDAMFRGPTAQRPIPDKITSSNAFPAPSVSSSSAPGDDAAAGPSLASTVLQSIAAQATAQATGLSTAVNGSSKQTPNPETSPLTLVSSTANFHSILSQHSAVVVNFTNTSSCPPCRVIKPVYESIAGYHAAIYGAKGARFVEVELGIGQGREIAGAYGVQATPTFMFFKNGEKVDEMKGAAKKELENKVGQFLEECYPIHPHRKIYLPAVERLPKRAITVNNLPNYQALLNKLEGFLAGMGEAESFMFLRNNVVPFLEGKSLSETELAGLLQKWSAATQDLLSTLQPTETFPLIDLWRIALQRQPIIPLLALGLSTASNNAEPITSIISLASITFSSSPETIPKPFILTILRFLTNFTSCVELTNLVLAHDGNASASGQLISVLVESLLYPDVGVRSAAAGVAFNIGLWRHHNVVEETPSVDWELEMISSLAEAIDREEDEDVAHRLLAALALEIYLSPDYGDNVQPMLQVLEASSKIEKRCKVWKREEVKKLGEEIARKLCGSF</sequence>
<keyword evidence="2" id="KW-0645">Protease</keyword>
<evidence type="ECO:0008006" key="10">
    <source>
        <dbReference type="Google" id="ProtNLM"/>
    </source>
</evidence>
<organism evidence="8 9">
    <name type="scientific">Cryptococcus deuterogattii Ram5</name>
    <dbReference type="NCBI Taxonomy" id="1296110"/>
    <lineage>
        <taxon>Eukaryota</taxon>
        <taxon>Fungi</taxon>
        <taxon>Dikarya</taxon>
        <taxon>Basidiomycota</taxon>
        <taxon>Agaricomycotina</taxon>
        <taxon>Tremellomycetes</taxon>
        <taxon>Tremellales</taxon>
        <taxon>Cryptococcaceae</taxon>
        <taxon>Cryptococcus</taxon>
        <taxon>Cryptococcus gattii species complex</taxon>
    </lineage>
</organism>
<evidence type="ECO:0000256" key="3">
    <source>
        <dbReference type="ARBA" id="ARBA00022801"/>
    </source>
</evidence>
<evidence type="ECO:0000259" key="5">
    <source>
        <dbReference type="PROSITE" id="PS51352"/>
    </source>
</evidence>
<accession>A0A0D0U6G9</accession>
<keyword evidence="9" id="KW-1185">Reference proteome</keyword>
<dbReference type="Pfam" id="PF00085">
    <property type="entry name" value="Thioredoxin"/>
    <property type="match status" value="1"/>
</dbReference>
<dbReference type="AlphaFoldDB" id="A0A0D0U6G9"/>
<dbReference type="EMBL" id="KN847896">
    <property type="protein sequence ID" value="KIR43788.1"/>
    <property type="molecule type" value="Genomic_DNA"/>
</dbReference>
<dbReference type="InterPro" id="IPR013535">
    <property type="entry name" value="PUL_dom"/>
</dbReference>
<evidence type="ECO:0000256" key="1">
    <source>
        <dbReference type="ARBA" id="ARBA00008140"/>
    </source>
</evidence>
<dbReference type="Proteomes" id="UP000053392">
    <property type="component" value="Unassembled WGS sequence"/>
</dbReference>
<dbReference type="GO" id="GO:0070646">
    <property type="term" value="P:protein modification by small protein removal"/>
    <property type="evidence" value="ECO:0007669"/>
    <property type="project" value="TreeGrafter"/>
</dbReference>
<evidence type="ECO:0000256" key="4">
    <source>
        <dbReference type="SAM" id="MobiDB-lite"/>
    </source>
</evidence>
<proteinExistence type="inferred from homology"/>
<dbReference type="PANTHER" id="PTHR12378">
    <property type="entry name" value="DESUMOYLATING ISOPEPTIDASE"/>
    <property type="match status" value="1"/>
</dbReference>
<dbReference type="SMART" id="SM01179">
    <property type="entry name" value="DUF862"/>
    <property type="match status" value="1"/>
</dbReference>
<feature type="region of interest" description="Disordered" evidence="4">
    <location>
        <begin position="159"/>
        <end position="195"/>
    </location>
</feature>
<feature type="domain" description="PUL" evidence="6">
    <location>
        <begin position="363"/>
        <end position="652"/>
    </location>
</feature>
<dbReference type="GO" id="GO:0008233">
    <property type="term" value="F:peptidase activity"/>
    <property type="evidence" value="ECO:0007669"/>
    <property type="project" value="UniProtKB-KW"/>
</dbReference>
<dbReference type="Pfam" id="PF08324">
    <property type="entry name" value="PUL"/>
    <property type="match status" value="1"/>
</dbReference>
<feature type="domain" description="PPPDE" evidence="7">
    <location>
        <begin position="2"/>
        <end position="154"/>
    </location>
</feature>
<dbReference type="Gene3D" id="3.90.1720.30">
    <property type="entry name" value="PPPDE domains"/>
    <property type="match status" value="1"/>
</dbReference>
<evidence type="ECO:0000259" key="6">
    <source>
        <dbReference type="PROSITE" id="PS51396"/>
    </source>
</evidence>
<comment type="similarity">
    <text evidence="1">Belongs to the DeSI family.</text>
</comment>
<dbReference type="CDD" id="cd02947">
    <property type="entry name" value="TRX_family"/>
    <property type="match status" value="1"/>
</dbReference>